<evidence type="ECO:0000313" key="2">
    <source>
        <dbReference type="EMBL" id="KAK1392269.1"/>
    </source>
</evidence>
<protein>
    <submittedName>
        <fullName evidence="2">Membrane-associated kinase regulator 6</fullName>
    </submittedName>
</protein>
<organism evidence="2 3">
    <name type="scientific">Heracleum sosnowskyi</name>
    <dbReference type="NCBI Taxonomy" id="360622"/>
    <lineage>
        <taxon>Eukaryota</taxon>
        <taxon>Viridiplantae</taxon>
        <taxon>Streptophyta</taxon>
        <taxon>Embryophyta</taxon>
        <taxon>Tracheophyta</taxon>
        <taxon>Spermatophyta</taxon>
        <taxon>Magnoliopsida</taxon>
        <taxon>eudicotyledons</taxon>
        <taxon>Gunneridae</taxon>
        <taxon>Pentapetalae</taxon>
        <taxon>asterids</taxon>
        <taxon>campanulids</taxon>
        <taxon>Apiales</taxon>
        <taxon>Apiaceae</taxon>
        <taxon>Apioideae</taxon>
        <taxon>apioid superclade</taxon>
        <taxon>Tordylieae</taxon>
        <taxon>Tordyliinae</taxon>
        <taxon>Heracleum</taxon>
    </lineage>
</organism>
<dbReference type="GO" id="GO:0016301">
    <property type="term" value="F:kinase activity"/>
    <property type="evidence" value="ECO:0007669"/>
    <property type="project" value="UniProtKB-KW"/>
</dbReference>
<dbReference type="InterPro" id="IPR044699">
    <property type="entry name" value="MAKR6"/>
</dbReference>
<sequence length="223" mass="25082">METYQTLSIESFSYSWLANMNPSFGSPGHSFRASLDAYDEASFIEMDPQLSSSKRFFKVSQDFDFPVSQAPTTLLHADELIFNGFIVPVFVKQVKTDAFDASDPTKTSPSPSCTSEKLHSDSGSRTRSLSLRKCRKLSKQILLKYLDFLRPLCQRVRGRRPGSRVGTCTTRLHGEKTWACSASTSPRASVAYPADYWRRSCDSESSIYEAVLHCKRTIGDMNE</sequence>
<dbReference type="PANTHER" id="PTHR34576:SF2">
    <property type="entry name" value="MEMBRANE-ASSOCIATED KINASE REGULATOR 6-RELATED"/>
    <property type="match status" value="1"/>
</dbReference>
<comment type="caution">
    <text evidence="2">The sequence shown here is derived from an EMBL/GenBank/DDBJ whole genome shotgun (WGS) entry which is preliminary data.</text>
</comment>
<feature type="region of interest" description="Disordered" evidence="1">
    <location>
        <begin position="100"/>
        <end position="124"/>
    </location>
</feature>
<evidence type="ECO:0000256" key="1">
    <source>
        <dbReference type="SAM" id="MobiDB-lite"/>
    </source>
</evidence>
<keyword evidence="2" id="KW-0808">Transferase</keyword>
<feature type="compositionally biased region" description="Low complexity" evidence="1">
    <location>
        <begin position="102"/>
        <end position="115"/>
    </location>
</feature>
<dbReference type="EMBL" id="JAUIZM010000003">
    <property type="protein sequence ID" value="KAK1392269.1"/>
    <property type="molecule type" value="Genomic_DNA"/>
</dbReference>
<keyword evidence="3" id="KW-1185">Reference proteome</keyword>
<evidence type="ECO:0000313" key="3">
    <source>
        <dbReference type="Proteomes" id="UP001237642"/>
    </source>
</evidence>
<proteinExistence type="predicted"/>
<reference evidence="2" key="1">
    <citation type="submission" date="2023-02" db="EMBL/GenBank/DDBJ databases">
        <title>Genome of toxic invasive species Heracleum sosnowskyi carries increased number of genes despite the absence of recent whole-genome duplications.</title>
        <authorList>
            <person name="Schelkunov M."/>
            <person name="Shtratnikova V."/>
            <person name="Makarenko M."/>
            <person name="Klepikova A."/>
            <person name="Omelchenko D."/>
            <person name="Novikova G."/>
            <person name="Obukhova E."/>
            <person name="Bogdanov V."/>
            <person name="Penin A."/>
            <person name="Logacheva M."/>
        </authorList>
    </citation>
    <scope>NUCLEOTIDE SEQUENCE</scope>
    <source>
        <strain evidence="2">Hsosn_3</strain>
        <tissue evidence="2">Leaf</tissue>
    </source>
</reference>
<gene>
    <name evidence="2" type="ORF">POM88_011325</name>
</gene>
<reference evidence="2" key="2">
    <citation type="submission" date="2023-05" db="EMBL/GenBank/DDBJ databases">
        <authorList>
            <person name="Schelkunov M.I."/>
        </authorList>
    </citation>
    <scope>NUCLEOTIDE SEQUENCE</scope>
    <source>
        <strain evidence="2">Hsosn_3</strain>
        <tissue evidence="2">Leaf</tissue>
    </source>
</reference>
<dbReference type="PANTHER" id="PTHR34576">
    <property type="entry name" value="MEMBRANE-ASSOCIATED KINASE REGULATOR 6-RELATED"/>
    <property type="match status" value="1"/>
</dbReference>
<name>A0AAD8N0P5_9APIA</name>
<accession>A0AAD8N0P5</accession>
<dbReference type="AlphaFoldDB" id="A0AAD8N0P5"/>
<dbReference type="Proteomes" id="UP001237642">
    <property type="component" value="Unassembled WGS sequence"/>
</dbReference>
<keyword evidence="2" id="KW-0418">Kinase</keyword>